<dbReference type="InterPro" id="IPR000727">
    <property type="entry name" value="T_SNARE_dom"/>
</dbReference>
<feature type="region of interest" description="Disordered" evidence="11">
    <location>
        <begin position="1"/>
        <end position="26"/>
    </location>
</feature>
<dbReference type="Proteomes" id="UP000026961">
    <property type="component" value="Chromosome 1"/>
</dbReference>
<dbReference type="PANTHER" id="PTHR19957">
    <property type="entry name" value="SYNTAXIN"/>
    <property type="match status" value="1"/>
</dbReference>
<evidence type="ECO:0000256" key="12">
    <source>
        <dbReference type="SAM" id="Phobius"/>
    </source>
</evidence>
<evidence type="ECO:0000256" key="2">
    <source>
        <dbReference type="ARBA" id="ARBA00022448"/>
    </source>
</evidence>
<dbReference type="Pfam" id="PF13962">
    <property type="entry name" value="PGG"/>
    <property type="match status" value="1"/>
</dbReference>
<keyword evidence="5 12" id="KW-1133">Transmembrane helix</keyword>
<evidence type="ECO:0000256" key="11">
    <source>
        <dbReference type="SAM" id="MobiDB-lite"/>
    </source>
</evidence>
<evidence type="ECO:0000256" key="3">
    <source>
        <dbReference type="ARBA" id="ARBA00022692"/>
    </source>
</evidence>
<dbReference type="STRING" id="40148.A0A0D9Y672"/>
<dbReference type="Gene3D" id="1.20.58.70">
    <property type="match status" value="1"/>
</dbReference>
<evidence type="ECO:0000313" key="15">
    <source>
        <dbReference type="Proteomes" id="UP000026961"/>
    </source>
</evidence>
<keyword evidence="6" id="KW-0007">Acetylation</keyword>
<comment type="similarity">
    <text evidence="1 10">Belongs to the syntaxin family.</text>
</comment>
<keyword evidence="3 12" id="KW-0812">Transmembrane</keyword>
<dbReference type="CDD" id="cd00179">
    <property type="entry name" value="SynN"/>
    <property type="match status" value="1"/>
</dbReference>
<name>A0A0D9Y672_9ORYZ</name>
<evidence type="ECO:0000259" key="13">
    <source>
        <dbReference type="PROSITE" id="PS50192"/>
    </source>
</evidence>
<dbReference type="PANTHER" id="PTHR19957:SF38">
    <property type="entry name" value="LD27581P"/>
    <property type="match status" value="1"/>
</dbReference>
<dbReference type="SMART" id="SM00397">
    <property type="entry name" value="t_SNARE"/>
    <property type="match status" value="1"/>
</dbReference>
<dbReference type="GO" id="GO:0012505">
    <property type="term" value="C:endomembrane system"/>
    <property type="evidence" value="ECO:0007669"/>
    <property type="project" value="TreeGrafter"/>
</dbReference>
<dbReference type="PROSITE" id="PS00914">
    <property type="entry name" value="SYNTAXIN"/>
    <property type="match status" value="1"/>
</dbReference>
<keyword evidence="15" id="KW-1185">Reference proteome</keyword>
<dbReference type="Pfam" id="PF05739">
    <property type="entry name" value="SNARE"/>
    <property type="match status" value="1"/>
</dbReference>
<dbReference type="SMART" id="SM00503">
    <property type="entry name" value="SynN"/>
    <property type="match status" value="1"/>
</dbReference>
<feature type="domain" description="T-SNARE coiled-coil homology" evidence="13">
    <location>
        <begin position="166"/>
        <end position="228"/>
    </location>
</feature>
<dbReference type="FunFam" id="1.20.58.70:FF:000004">
    <property type="entry name" value="Syntaxin-22 like"/>
    <property type="match status" value="1"/>
</dbReference>
<dbReference type="EnsemblPlants" id="OGLUM01G11100.1">
    <property type="protein sequence ID" value="OGLUM01G11100.1"/>
    <property type="gene ID" value="OGLUM01G11100"/>
</dbReference>
<dbReference type="InterPro" id="IPR006011">
    <property type="entry name" value="Syntaxin_N"/>
</dbReference>
<keyword evidence="8 12" id="KW-0472">Membrane</keyword>
<dbReference type="GO" id="GO:0000149">
    <property type="term" value="F:SNARE binding"/>
    <property type="evidence" value="ECO:0007669"/>
    <property type="project" value="TreeGrafter"/>
</dbReference>
<sequence length="443" mass="47857">MSFQDLEAGNARGLPRRGGGGRAGAAAAGAGASQAVASGVFQINTAVSTFQRLVNTLGTPKDTPDLRERIHKTRQHITQLVKDTSEKLKQASEADHRVEVSASKKIADAKLAKDFQAVLKEFQKAQRYNSSEVNNGADKLAEQRTALLESRRQELVFLDNEIVFNEAIIEERDQGIQEIQHQITEVNEIFKDLAVLVHDQGQMIDDIDTHIENAVIATTQAKGQLSKAAKTQKSNSSLLDIELGAGVVRWTPEQLRTAAPATWRRSAGSWATTTGGRTALSPPAAAGGGRSHAPGFGANKNDTLLVVATLITALTYQLGTNIPGGYWQDDGAGDGGHAAGDPIMRDKHRRRYWLFMAASWAGFGSSMLLTLGLLTGVPSRSRAVQWPFLVSYSSLVLTFVTSQSGTSLAMDVLIWAAVMAVLAVGIKYRRLDRLRFLFCPPAP</sequence>
<feature type="transmembrane region" description="Helical" evidence="12">
    <location>
        <begin position="408"/>
        <end position="426"/>
    </location>
</feature>
<reference evidence="14" key="2">
    <citation type="submission" date="2015-04" db="UniProtKB">
        <authorList>
            <consortium name="EnsemblPlants"/>
        </authorList>
    </citation>
    <scope>IDENTIFICATION</scope>
</reference>
<evidence type="ECO:0000256" key="8">
    <source>
        <dbReference type="ARBA" id="ARBA00023136"/>
    </source>
</evidence>
<dbReference type="GO" id="GO:0006886">
    <property type="term" value="P:intracellular protein transport"/>
    <property type="evidence" value="ECO:0007669"/>
    <property type="project" value="InterPro"/>
</dbReference>
<reference evidence="14" key="1">
    <citation type="submission" date="2013-08" db="EMBL/GenBank/DDBJ databases">
        <title>Oryza genome evolution.</title>
        <authorList>
            <person name="Wing R.A."/>
            <person name="Panaud O."/>
            <person name="Oliveira A.C."/>
        </authorList>
    </citation>
    <scope>NUCLEOTIDE SEQUENCE</scope>
</reference>
<dbReference type="GO" id="GO:0005484">
    <property type="term" value="F:SNAP receptor activity"/>
    <property type="evidence" value="ECO:0007669"/>
    <property type="project" value="InterPro"/>
</dbReference>
<feature type="transmembrane region" description="Helical" evidence="12">
    <location>
        <begin position="352"/>
        <end position="374"/>
    </location>
</feature>
<dbReference type="eggNOG" id="KOG0811">
    <property type="taxonomic scope" value="Eukaryota"/>
</dbReference>
<dbReference type="GO" id="GO:0045324">
    <property type="term" value="P:late endosome to vacuole transport"/>
    <property type="evidence" value="ECO:0007669"/>
    <property type="project" value="UniProtKB-ARBA"/>
</dbReference>
<evidence type="ECO:0000256" key="4">
    <source>
        <dbReference type="ARBA" id="ARBA00022927"/>
    </source>
</evidence>
<reference evidence="14" key="3">
    <citation type="submission" date="2018-05" db="EMBL/GenBank/DDBJ databases">
        <title>OgluRS3 (Oryza glumaepatula Reference Sequence Version 3).</title>
        <authorList>
            <person name="Zhang J."/>
            <person name="Kudrna D."/>
            <person name="Lee S."/>
            <person name="Talag J."/>
            <person name="Welchert J."/>
            <person name="Wing R.A."/>
        </authorList>
    </citation>
    <scope>NUCLEOTIDE SEQUENCE [LARGE SCALE GENOMIC DNA]</scope>
</reference>
<organism evidence="14">
    <name type="scientific">Oryza glumipatula</name>
    <dbReference type="NCBI Taxonomy" id="40148"/>
    <lineage>
        <taxon>Eukaryota</taxon>
        <taxon>Viridiplantae</taxon>
        <taxon>Streptophyta</taxon>
        <taxon>Embryophyta</taxon>
        <taxon>Tracheophyta</taxon>
        <taxon>Spermatophyta</taxon>
        <taxon>Magnoliopsida</taxon>
        <taxon>Liliopsida</taxon>
        <taxon>Poales</taxon>
        <taxon>Poaceae</taxon>
        <taxon>BOP clade</taxon>
        <taxon>Oryzoideae</taxon>
        <taxon>Oryzeae</taxon>
        <taxon>Oryzinae</taxon>
        <taxon>Oryza</taxon>
    </lineage>
</organism>
<feature type="region of interest" description="Disordered" evidence="11">
    <location>
        <begin position="266"/>
        <end position="293"/>
    </location>
</feature>
<dbReference type="Gramene" id="OGLUM01G11100.1">
    <property type="protein sequence ID" value="OGLUM01G11100.1"/>
    <property type="gene ID" value="OGLUM01G11100"/>
</dbReference>
<accession>A0A0D9Y672</accession>
<dbReference type="FunFam" id="1.20.5.110:FF:000035">
    <property type="entry name" value="Syntaxin-22 like"/>
    <property type="match status" value="1"/>
</dbReference>
<proteinExistence type="inferred from homology"/>
<dbReference type="CDD" id="cd15840">
    <property type="entry name" value="SNARE_Qa"/>
    <property type="match status" value="1"/>
</dbReference>
<dbReference type="GO" id="GO:0006906">
    <property type="term" value="P:vesicle fusion"/>
    <property type="evidence" value="ECO:0007669"/>
    <property type="project" value="TreeGrafter"/>
</dbReference>
<dbReference type="Pfam" id="PF14523">
    <property type="entry name" value="Syntaxin_2"/>
    <property type="match status" value="1"/>
</dbReference>
<evidence type="ECO:0000313" key="14">
    <source>
        <dbReference type="EnsemblPlants" id="OGLUM01G11100.1"/>
    </source>
</evidence>
<dbReference type="AlphaFoldDB" id="A0A0D9Y672"/>
<protein>
    <recommendedName>
        <fullName evidence="13">t-SNARE coiled-coil homology domain-containing protein</fullName>
    </recommendedName>
</protein>
<dbReference type="InterPro" id="IPR026961">
    <property type="entry name" value="PGG_dom"/>
</dbReference>
<evidence type="ECO:0000256" key="6">
    <source>
        <dbReference type="ARBA" id="ARBA00022990"/>
    </source>
</evidence>
<keyword evidence="7" id="KW-0175">Coiled coil</keyword>
<keyword evidence="2" id="KW-0813">Transport</keyword>
<dbReference type="GO" id="GO:0048278">
    <property type="term" value="P:vesicle docking"/>
    <property type="evidence" value="ECO:0007669"/>
    <property type="project" value="TreeGrafter"/>
</dbReference>
<dbReference type="HOGENOM" id="CLU_618769_0_0_1"/>
<dbReference type="InterPro" id="IPR045242">
    <property type="entry name" value="Syntaxin"/>
</dbReference>
<evidence type="ECO:0000256" key="5">
    <source>
        <dbReference type="ARBA" id="ARBA00022989"/>
    </source>
</evidence>
<comment type="subcellular location">
    <subcellularLocation>
        <location evidence="9">Prevacuolar compartment membrane</location>
        <topology evidence="9">Single-pass type IV membrane protein</topology>
    </subcellularLocation>
</comment>
<dbReference type="InterPro" id="IPR006012">
    <property type="entry name" value="Syntaxin/epimorphin_CS"/>
</dbReference>
<evidence type="ECO:0000256" key="1">
    <source>
        <dbReference type="ARBA" id="ARBA00009063"/>
    </source>
</evidence>
<evidence type="ECO:0000256" key="10">
    <source>
        <dbReference type="RuleBase" id="RU003858"/>
    </source>
</evidence>
<evidence type="ECO:0000256" key="7">
    <source>
        <dbReference type="ARBA" id="ARBA00023054"/>
    </source>
</evidence>
<evidence type="ECO:0000256" key="9">
    <source>
        <dbReference type="ARBA" id="ARBA00060376"/>
    </source>
</evidence>
<dbReference type="SUPFAM" id="SSF47661">
    <property type="entry name" value="t-snare proteins"/>
    <property type="match status" value="1"/>
</dbReference>
<dbReference type="Gene3D" id="1.20.5.110">
    <property type="match status" value="1"/>
</dbReference>
<keyword evidence="4" id="KW-0653">Protein transport</keyword>
<dbReference type="InterPro" id="IPR010989">
    <property type="entry name" value="SNARE"/>
</dbReference>
<dbReference type="PROSITE" id="PS50192">
    <property type="entry name" value="T_SNARE"/>
    <property type="match status" value="1"/>
</dbReference>
<dbReference type="GO" id="GO:0031201">
    <property type="term" value="C:SNARE complex"/>
    <property type="evidence" value="ECO:0007669"/>
    <property type="project" value="TreeGrafter"/>
</dbReference>